<evidence type="ECO:0000256" key="1">
    <source>
        <dbReference type="ARBA" id="ARBA00005094"/>
    </source>
</evidence>
<keyword evidence="14" id="KW-1185">Reference proteome</keyword>
<evidence type="ECO:0000256" key="5">
    <source>
        <dbReference type="ARBA" id="ARBA00023002"/>
    </source>
</evidence>
<dbReference type="PANTHER" id="PTHR30525">
    <property type="entry name" value="1-DEOXY-D-XYLULOSE 5-PHOSPHATE REDUCTOISOMERASE"/>
    <property type="match status" value="1"/>
</dbReference>
<dbReference type="Gene3D" id="1.10.1740.10">
    <property type="match status" value="1"/>
</dbReference>
<feature type="binding site" evidence="9">
    <location>
        <position position="216"/>
    </location>
    <ligand>
        <name>1-deoxy-D-xylulose 5-phosphate</name>
        <dbReference type="ChEBI" id="CHEBI:57792"/>
    </ligand>
</feature>
<dbReference type="InterPro" id="IPR036291">
    <property type="entry name" value="NAD(P)-bd_dom_sf"/>
</dbReference>
<dbReference type="EC" id="1.1.1.267" evidence="9"/>
<comment type="function">
    <text evidence="9">Catalyzes the NADPH-dependent rearrangement and reduction of 1-deoxy-D-xylulose-5-phosphate (DXP) to 2-C-methyl-D-erythritol 4-phosphate (MEP).</text>
</comment>
<proteinExistence type="inferred from homology"/>
<keyword evidence="5 9" id="KW-0560">Oxidoreductase</keyword>
<dbReference type="Pfam" id="PF08436">
    <property type="entry name" value="DXP_redisom_C"/>
    <property type="match status" value="1"/>
</dbReference>
<evidence type="ECO:0000256" key="6">
    <source>
        <dbReference type="ARBA" id="ARBA00023211"/>
    </source>
</evidence>
<dbReference type="FunFam" id="3.40.50.720:FF:000045">
    <property type="entry name" value="1-deoxy-D-xylulose 5-phosphate reductoisomerase"/>
    <property type="match status" value="1"/>
</dbReference>
<feature type="domain" description="DXP reductoisomerase C-terminal" evidence="12">
    <location>
        <begin position="259"/>
        <end position="375"/>
    </location>
</feature>
<dbReference type="PANTHER" id="PTHR30525:SF0">
    <property type="entry name" value="1-DEOXY-D-XYLULOSE 5-PHOSPHATE REDUCTOISOMERASE, CHLOROPLASTIC"/>
    <property type="match status" value="1"/>
</dbReference>
<dbReference type="OrthoDB" id="9806546at2"/>
<feature type="binding site" evidence="9">
    <location>
        <position position="150"/>
    </location>
    <ligand>
        <name>1-deoxy-D-xylulose 5-phosphate</name>
        <dbReference type="ChEBI" id="CHEBI:57792"/>
    </ligand>
</feature>
<sequence>MKNISILGSTGSIGLQTIDVVREYKHKFNILGLSTNQNIDLLEKQIHEFKPKAVCVMKEEKAKILKERLINNNTKVYTGINGLIEIATLENLDLMVNAVVGTIGIQPTISAINKQIDIALANKETLVSAGFLIMKLAREKGVKILPIDSEHSAIFQCIQGNQNNTISRILLTASGGPFRGKQKEDIAHITPKEALNHPTWSMGEKISIDSATLINKGLEVIEAKWLFGIEVEKIEVVIHPQSIIHSAVEYEDGAIIAQLGEKDMRVPIAYALNFPYREKNSFLKLDFITIGKLTFEKPDFKTFEGLNLAFEAIKMGGTTPAVFNAANEKAVELFLSGDISFLDIIRLIEKTMVSHKKIAQPTLEDILNSDKWAKNYVTKLVK</sequence>
<feature type="binding site" evidence="9">
    <location>
        <position position="13"/>
    </location>
    <ligand>
        <name>NADPH</name>
        <dbReference type="ChEBI" id="CHEBI:57783"/>
    </ligand>
</feature>
<dbReference type="Proteomes" id="UP000196365">
    <property type="component" value="Unassembled WGS sequence"/>
</dbReference>
<dbReference type="GO" id="GO:0070402">
    <property type="term" value="F:NADPH binding"/>
    <property type="evidence" value="ECO:0007669"/>
    <property type="project" value="InterPro"/>
</dbReference>
<feature type="binding site" evidence="9">
    <location>
        <position position="123"/>
    </location>
    <ligand>
        <name>1-deoxy-D-xylulose 5-phosphate</name>
        <dbReference type="ChEBI" id="CHEBI:57792"/>
    </ligand>
</feature>
<feature type="binding site" evidence="9">
    <location>
        <position position="219"/>
    </location>
    <ligand>
        <name>1-deoxy-D-xylulose 5-phosphate</name>
        <dbReference type="ChEBI" id="CHEBI:57792"/>
    </ligand>
</feature>
<keyword evidence="3 9" id="KW-0479">Metal-binding</keyword>
<dbReference type="GO" id="GO:0051484">
    <property type="term" value="P:isopentenyl diphosphate biosynthetic process, methylerythritol 4-phosphate pathway involved in terpenoid biosynthetic process"/>
    <property type="evidence" value="ECO:0007669"/>
    <property type="project" value="UniProtKB-ARBA"/>
</dbReference>
<feature type="binding site" evidence="9">
    <location>
        <position position="148"/>
    </location>
    <ligand>
        <name>Mn(2+)</name>
        <dbReference type="ChEBI" id="CHEBI:29035"/>
    </ligand>
</feature>
<accession>A0A1T4JX33</accession>
<dbReference type="InterPro" id="IPR026877">
    <property type="entry name" value="DXPR_C"/>
</dbReference>
<dbReference type="SUPFAM" id="SSF51735">
    <property type="entry name" value="NAD(P)-binding Rossmann-fold domains"/>
    <property type="match status" value="1"/>
</dbReference>
<dbReference type="InterPro" id="IPR013512">
    <property type="entry name" value="DXP_reductoisomerase_N"/>
</dbReference>
<evidence type="ECO:0000313" key="13">
    <source>
        <dbReference type="EMBL" id="SJZ34674.1"/>
    </source>
</evidence>
<feature type="binding site" evidence="9">
    <location>
        <position position="150"/>
    </location>
    <ligand>
        <name>Mn(2+)</name>
        <dbReference type="ChEBI" id="CHEBI:29035"/>
    </ligand>
</feature>
<organism evidence="13 14">
    <name type="scientific">Garciella nitratireducens DSM 15102</name>
    <dbReference type="NCBI Taxonomy" id="1121911"/>
    <lineage>
        <taxon>Bacteria</taxon>
        <taxon>Bacillati</taxon>
        <taxon>Bacillota</taxon>
        <taxon>Clostridia</taxon>
        <taxon>Eubacteriales</taxon>
        <taxon>Eubacteriaceae</taxon>
        <taxon>Garciella</taxon>
    </lineage>
</organism>
<evidence type="ECO:0000259" key="11">
    <source>
        <dbReference type="Pfam" id="PF08436"/>
    </source>
</evidence>
<feature type="domain" description="1-deoxy-D-xylulose 5-phosphate reductoisomerase C-terminal" evidence="11">
    <location>
        <begin position="144"/>
        <end position="227"/>
    </location>
</feature>
<dbReference type="RefSeq" id="WP_087677621.1">
    <property type="nucleotide sequence ID" value="NZ_FUWV01000001.1"/>
</dbReference>
<feature type="binding site" evidence="9">
    <location>
        <position position="203"/>
    </location>
    <ligand>
        <name>NADPH</name>
        <dbReference type="ChEBI" id="CHEBI:57783"/>
    </ligand>
</feature>
<feature type="binding site" evidence="9">
    <location>
        <position position="197"/>
    </location>
    <ligand>
        <name>1-deoxy-D-xylulose 5-phosphate</name>
        <dbReference type="ChEBI" id="CHEBI:57792"/>
    </ligand>
</feature>
<feature type="binding site" evidence="9">
    <location>
        <position position="174"/>
    </location>
    <ligand>
        <name>1-deoxy-D-xylulose 5-phosphate</name>
        <dbReference type="ChEBI" id="CHEBI:57792"/>
    </ligand>
</feature>
<feature type="binding site" evidence="9">
    <location>
        <position position="12"/>
    </location>
    <ligand>
        <name>NADPH</name>
        <dbReference type="ChEBI" id="CHEBI:57783"/>
    </ligand>
</feature>
<feature type="binding site" evidence="9">
    <location>
        <position position="215"/>
    </location>
    <ligand>
        <name>1-deoxy-D-xylulose 5-phosphate</name>
        <dbReference type="ChEBI" id="CHEBI:57792"/>
    </ligand>
</feature>
<dbReference type="HAMAP" id="MF_00183">
    <property type="entry name" value="DXP_reductoisom"/>
    <property type="match status" value="1"/>
</dbReference>
<name>A0A1T4JX33_9FIRM</name>
<dbReference type="AlphaFoldDB" id="A0A1T4JX33"/>
<dbReference type="Gene3D" id="3.40.50.720">
    <property type="entry name" value="NAD(P)-binding Rossmann-like Domain"/>
    <property type="match status" value="1"/>
</dbReference>
<evidence type="ECO:0000256" key="7">
    <source>
        <dbReference type="ARBA" id="ARBA00023229"/>
    </source>
</evidence>
<evidence type="ECO:0000256" key="3">
    <source>
        <dbReference type="ARBA" id="ARBA00022723"/>
    </source>
</evidence>
<keyword evidence="13" id="KW-0413">Isomerase</keyword>
<feature type="domain" description="1-deoxy-D-xylulose 5-phosphate reductoisomerase N-terminal" evidence="10">
    <location>
        <begin position="4"/>
        <end position="130"/>
    </location>
</feature>
<keyword evidence="6 9" id="KW-0464">Manganese</keyword>
<feature type="binding site" evidence="9">
    <location>
        <position position="122"/>
    </location>
    <ligand>
        <name>NADPH</name>
        <dbReference type="ChEBI" id="CHEBI:57783"/>
    </ligand>
</feature>
<comment type="similarity">
    <text evidence="2 9">Belongs to the DXR family.</text>
</comment>
<evidence type="ECO:0000259" key="12">
    <source>
        <dbReference type="Pfam" id="PF13288"/>
    </source>
</evidence>
<dbReference type="SUPFAM" id="SSF55347">
    <property type="entry name" value="Glyceraldehyde-3-phosphate dehydrogenase-like, C-terminal domain"/>
    <property type="match status" value="1"/>
</dbReference>
<evidence type="ECO:0000256" key="4">
    <source>
        <dbReference type="ARBA" id="ARBA00022857"/>
    </source>
</evidence>
<feature type="binding site" evidence="9">
    <location>
        <position position="124"/>
    </location>
    <ligand>
        <name>NADPH</name>
        <dbReference type="ChEBI" id="CHEBI:57783"/>
    </ligand>
</feature>
<dbReference type="UniPathway" id="UPA00056">
    <property type="reaction ID" value="UER00092"/>
</dbReference>
<dbReference type="GO" id="GO:0030604">
    <property type="term" value="F:1-deoxy-D-xylulose-5-phosphate reductoisomerase activity"/>
    <property type="evidence" value="ECO:0007669"/>
    <property type="project" value="UniProtKB-UniRule"/>
</dbReference>
<feature type="binding site" evidence="9">
    <location>
        <position position="219"/>
    </location>
    <ligand>
        <name>Mn(2+)</name>
        <dbReference type="ChEBI" id="CHEBI:29035"/>
    </ligand>
</feature>
<evidence type="ECO:0000256" key="2">
    <source>
        <dbReference type="ARBA" id="ARBA00006825"/>
    </source>
</evidence>
<dbReference type="GO" id="GO:0030145">
    <property type="term" value="F:manganese ion binding"/>
    <property type="evidence" value="ECO:0007669"/>
    <property type="project" value="TreeGrafter"/>
</dbReference>
<dbReference type="Pfam" id="PF02670">
    <property type="entry name" value="DXP_reductoisom"/>
    <property type="match status" value="1"/>
</dbReference>
<feature type="binding site" evidence="9">
    <location>
        <position position="11"/>
    </location>
    <ligand>
        <name>NADPH</name>
        <dbReference type="ChEBI" id="CHEBI:57783"/>
    </ligand>
</feature>
<dbReference type="NCBIfam" id="TIGR00243">
    <property type="entry name" value="Dxr"/>
    <property type="match status" value="1"/>
</dbReference>
<reference evidence="13 14" key="1">
    <citation type="submission" date="2017-02" db="EMBL/GenBank/DDBJ databases">
        <authorList>
            <person name="Peterson S.W."/>
        </authorList>
    </citation>
    <scope>NUCLEOTIDE SEQUENCE [LARGE SCALE GENOMIC DNA]</scope>
    <source>
        <strain evidence="13 14">DSM 15102</strain>
    </source>
</reference>
<dbReference type="GO" id="GO:0016853">
    <property type="term" value="F:isomerase activity"/>
    <property type="evidence" value="ECO:0007669"/>
    <property type="project" value="UniProtKB-KW"/>
</dbReference>
<evidence type="ECO:0000313" key="14">
    <source>
        <dbReference type="Proteomes" id="UP000196365"/>
    </source>
</evidence>
<dbReference type="SUPFAM" id="SSF69055">
    <property type="entry name" value="1-deoxy-D-xylulose-5-phosphate reductoisomerase, C-terminal domain"/>
    <property type="match status" value="1"/>
</dbReference>
<dbReference type="Pfam" id="PF13288">
    <property type="entry name" value="DXPR_C"/>
    <property type="match status" value="1"/>
</dbReference>
<feature type="binding site" evidence="9">
    <location>
        <position position="210"/>
    </location>
    <ligand>
        <name>1-deoxy-D-xylulose 5-phosphate</name>
        <dbReference type="ChEBI" id="CHEBI:57792"/>
    </ligand>
</feature>
<feature type="binding site" evidence="9">
    <location>
        <position position="10"/>
    </location>
    <ligand>
        <name>NADPH</name>
        <dbReference type="ChEBI" id="CHEBI:57783"/>
    </ligand>
</feature>
<evidence type="ECO:0000256" key="8">
    <source>
        <dbReference type="ARBA" id="ARBA00048543"/>
    </source>
</evidence>
<keyword evidence="4 9" id="KW-0521">NADP</keyword>
<keyword evidence="7 9" id="KW-0414">Isoprene biosynthesis</keyword>
<dbReference type="InterPro" id="IPR003821">
    <property type="entry name" value="DXP_reductoisomerase"/>
</dbReference>
<gene>
    <name evidence="9" type="primary">dxr</name>
    <name evidence="13" type="ORF">SAMN02745973_00175</name>
</gene>
<dbReference type="InterPro" id="IPR013644">
    <property type="entry name" value="DXP_reductoisomerase_C"/>
</dbReference>
<comment type="pathway">
    <text evidence="1 9">Isoprenoid biosynthesis; isopentenyl diphosphate biosynthesis via DXP pathway; isopentenyl diphosphate from 1-deoxy-D-xylulose 5-phosphate: step 1/6.</text>
</comment>
<dbReference type="PIRSF" id="PIRSF006205">
    <property type="entry name" value="Dxp_reductismrs"/>
    <property type="match status" value="1"/>
</dbReference>
<dbReference type="NCBIfam" id="NF009114">
    <property type="entry name" value="PRK12464.1"/>
    <property type="match status" value="1"/>
</dbReference>
<comment type="caution">
    <text evidence="9">Lacks conserved residue(s) required for the propagation of feature annotation.</text>
</comment>
<comment type="catalytic activity">
    <reaction evidence="8">
        <text>2-C-methyl-D-erythritol 4-phosphate + NADP(+) = 1-deoxy-D-xylulose 5-phosphate + NADPH + H(+)</text>
        <dbReference type="Rhea" id="RHEA:13717"/>
        <dbReference type="ChEBI" id="CHEBI:15378"/>
        <dbReference type="ChEBI" id="CHEBI:57783"/>
        <dbReference type="ChEBI" id="CHEBI:57792"/>
        <dbReference type="ChEBI" id="CHEBI:58262"/>
        <dbReference type="ChEBI" id="CHEBI:58349"/>
        <dbReference type="EC" id="1.1.1.267"/>
    </reaction>
    <physiologicalReaction direction="right-to-left" evidence="8">
        <dbReference type="Rhea" id="RHEA:13719"/>
    </physiologicalReaction>
</comment>
<keyword evidence="9" id="KW-0460">Magnesium</keyword>
<protein>
    <recommendedName>
        <fullName evidence="9">1-deoxy-D-xylulose 5-phosphate reductoisomerase</fullName>
        <shortName evidence="9">DXP reductoisomerase</shortName>
        <ecNumber evidence="9">1.1.1.267</ecNumber>
    </recommendedName>
    <alternativeName>
        <fullName evidence="9">1-deoxyxylulose-5-phosphate reductoisomerase</fullName>
    </alternativeName>
    <alternativeName>
        <fullName evidence="9">2-C-methyl-D-erythritol 4-phosphate synthase</fullName>
    </alternativeName>
</protein>
<feature type="binding site" evidence="9">
    <location>
        <position position="38"/>
    </location>
    <ligand>
        <name>NADPH</name>
        <dbReference type="ChEBI" id="CHEBI:57783"/>
    </ligand>
</feature>
<feature type="binding site" evidence="9">
    <location>
        <position position="149"/>
    </location>
    <ligand>
        <name>1-deoxy-D-xylulose 5-phosphate</name>
        <dbReference type="ChEBI" id="CHEBI:57792"/>
    </ligand>
</feature>
<evidence type="ECO:0000259" key="10">
    <source>
        <dbReference type="Pfam" id="PF02670"/>
    </source>
</evidence>
<comment type="cofactor">
    <cofactor evidence="9">
        <name>Mg(2+)</name>
        <dbReference type="ChEBI" id="CHEBI:18420"/>
    </cofactor>
    <cofactor evidence="9">
        <name>Mn(2+)</name>
        <dbReference type="ChEBI" id="CHEBI:29035"/>
    </cofactor>
</comment>
<dbReference type="EMBL" id="FUWV01000001">
    <property type="protein sequence ID" value="SJZ34674.1"/>
    <property type="molecule type" value="Genomic_DNA"/>
</dbReference>
<dbReference type="InterPro" id="IPR036169">
    <property type="entry name" value="DXPR_C_sf"/>
</dbReference>
<evidence type="ECO:0000256" key="9">
    <source>
        <dbReference type="HAMAP-Rule" id="MF_00183"/>
    </source>
</evidence>